<sequence length="208" mass="22570">MKPILTFLLLVTSFITMAQSSSSLNTVINEDDKTMSIQVDGERNGKTINYQRTFDVTNLTSTEKDELKTRVLDSLGVGKVTTAPDPEPIARRGQGAARSAKVIKSTTITSNNNPRPSAQPAPSAEAGQVVTTFTCETCSGKIKLEIVGKLDDYSIERDAKAGTDKRLFPYQIPLTPGDYTLNYYQNGVLQIQSAFTVKLGESGTVVIN</sequence>
<dbReference type="AlphaFoldDB" id="A0A6L9LEE2"/>
<gene>
    <name evidence="3" type="ORF">GK108_28960</name>
</gene>
<evidence type="ECO:0000256" key="1">
    <source>
        <dbReference type="SAM" id="MobiDB-lite"/>
    </source>
</evidence>
<comment type="caution">
    <text evidence="3">The sequence shown here is derived from an EMBL/GenBank/DDBJ whole genome shotgun (WGS) entry which is preliminary data.</text>
</comment>
<name>A0A6L9LEE2_9BACT</name>
<evidence type="ECO:0000256" key="2">
    <source>
        <dbReference type="SAM" id="SignalP"/>
    </source>
</evidence>
<dbReference type="EMBL" id="JAAFZH010000022">
    <property type="protein sequence ID" value="NDU98945.1"/>
    <property type="molecule type" value="Genomic_DNA"/>
</dbReference>
<feature type="region of interest" description="Disordered" evidence="1">
    <location>
        <begin position="82"/>
        <end position="126"/>
    </location>
</feature>
<keyword evidence="4" id="KW-1185">Reference proteome</keyword>
<proteinExistence type="predicted"/>
<dbReference type="RefSeq" id="WP_163955079.1">
    <property type="nucleotide sequence ID" value="NZ_JAAFZH010000022.1"/>
</dbReference>
<feature type="compositionally biased region" description="Polar residues" evidence="1">
    <location>
        <begin position="104"/>
        <end position="116"/>
    </location>
</feature>
<organism evidence="3 4">
    <name type="scientific">Spirosoma terrae</name>
    <dbReference type="NCBI Taxonomy" id="1968276"/>
    <lineage>
        <taxon>Bacteria</taxon>
        <taxon>Pseudomonadati</taxon>
        <taxon>Bacteroidota</taxon>
        <taxon>Cytophagia</taxon>
        <taxon>Cytophagales</taxon>
        <taxon>Cytophagaceae</taxon>
        <taxon>Spirosoma</taxon>
    </lineage>
</organism>
<feature type="signal peptide" evidence="2">
    <location>
        <begin position="1"/>
        <end position="18"/>
    </location>
</feature>
<protein>
    <submittedName>
        <fullName evidence="3">Uncharacterized protein</fullName>
    </submittedName>
</protein>
<feature type="chain" id="PRO_5026648437" evidence="2">
    <location>
        <begin position="19"/>
        <end position="208"/>
    </location>
</feature>
<keyword evidence="2" id="KW-0732">Signal</keyword>
<evidence type="ECO:0000313" key="3">
    <source>
        <dbReference type="EMBL" id="NDU98945.1"/>
    </source>
</evidence>
<dbReference type="Proteomes" id="UP000474175">
    <property type="component" value="Unassembled WGS sequence"/>
</dbReference>
<reference evidence="3 4" key="1">
    <citation type="submission" date="2020-02" db="EMBL/GenBank/DDBJ databases">
        <title>Draft genome sequence of two Spirosoma agri KCTC 52727 and Spirosoma terrae KCTC 52035.</title>
        <authorList>
            <person name="Rojas J."/>
            <person name="Ambika Manirajan B."/>
            <person name="Suarez C."/>
            <person name="Ratering S."/>
            <person name="Schnell S."/>
        </authorList>
    </citation>
    <scope>NUCLEOTIDE SEQUENCE [LARGE SCALE GENOMIC DNA]</scope>
    <source>
        <strain evidence="3 4">KCTC 52035</strain>
    </source>
</reference>
<accession>A0A6L9LEE2</accession>
<evidence type="ECO:0000313" key="4">
    <source>
        <dbReference type="Proteomes" id="UP000474175"/>
    </source>
</evidence>